<feature type="chain" id="PRO_5004071260" evidence="2">
    <location>
        <begin position="26"/>
        <end position="268"/>
    </location>
</feature>
<dbReference type="EMBL" id="ANOF01000095">
    <property type="protein sequence ID" value="EMI26401.1"/>
    <property type="molecule type" value="Genomic_DNA"/>
</dbReference>
<dbReference type="OrthoDB" id="288837at2"/>
<dbReference type="PANTHER" id="PTHR42852">
    <property type="entry name" value="THIOL:DISULFIDE INTERCHANGE PROTEIN DSBE"/>
    <property type="match status" value="1"/>
</dbReference>
<dbReference type="Proteomes" id="UP000011996">
    <property type="component" value="Unassembled WGS sequence"/>
</dbReference>
<feature type="signal peptide" evidence="2">
    <location>
        <begin position="1"/>
        <end position="25"/>
    </location>
</feature>
<name>M5S4L8_9BACT</name>
<dbReference type="InterPro" id="IPR013740">
    <property type="entry name" value="Redoxin"/>
</dbReference>
<dbReference type="InterPro" id="IPR013766">
    <property type="entry name" value="Thioredoxin_domain"/>
</dbReference>
<dbReference type="InterPro" id="IPR050553">
    <property type="entry name" value="Thioredoxin_ResA/DsbE_sf"/>
</dbReference>
<dbReference type="STRING" id="1263868.RESH_03044"/>
<dbReference type="PROSITE" id="PS51352">
    <property type="entry name" value="THIOREDOXIN_2"/>
    <property type="match status" value="1"/>
</dbReference>
<sequence>MHSRVTINRIAQLTLLLSLSQVVHAEDDETAIEAVSPEAAPVLPGEAAPEWKVVAWTDGQDRDVGSLRDKIVVLDFWGTWCGGCLQTVPVLKKLERRYAEKDVVFLSIHTAGTEMEVIKDVLQREGWSIPTGLDRGESPTDGTTVRRFGIVGYPTVVVIGHDGTVTYNSSADMMPERSKFTLQEYEEICRDLAIPWPITFEGNRNREEVMADLQLLATSLYRRKIDAAIAARVSANSVRRDKLSVVPSDAQETSASSALKSGSTARSP</sequence>
<evidence type="ECO:0000256" key="2">
    <source>
        <dbReference type="SAM" id="SignalP"/>
    </source>
</evidence>
<organism evidence="4 5">
    <name type="scientific">Rhodopirellula europaea SH398</name>
    <dbReference type="NCBI Taxonomy" id="1263868"/>
    <lineage>
        <taxon>Bacteria</taxon>
        <taxon>Pseudomonadati</taxon>
        <taxon>Planctomycetota</taxon>
        <taxon>Planctomycetia</taxon>
        <taxon>Pirellulales</taxon>
        <taxon>Pirellulaceae</taxon>
        <taxon>Rhodopirellula</taxon>
    </lineage>
</organism>
<feature type="region of interest" description="Disordered" evidence="1">
    <location>
        <begin position="242"/>
        <end position="268"/>
    </location>
</feature>
<evidence type="ECO:0000313" key="5">
    <source>
        <dbReference type="Proteomes" id="UP000011996"/>
    </source>
</evidence>
<dbReference type="PATRIC" id="fig|1263868.3.peg.3292"/>
<dbReference type="CDD" id="cd02966">
    <property type="entry name" value="TlpA_like_family"/>
    <property type="match status" value="1"/>
</dbReference>
<dbReference type="RefSeq" id="WP_008667391.1">
    <property type="nucleotide sequence ID" value="NZ_ANOF01000095.1"/>
</dbReference>
<accession>M5S4L8</accession>
<evidence type="ECO:0000313" key="4">
    <source>
        <dbReference type="EMBL" id="EMI26401.1"/>
    </source>
</evidence>
<dbReference type="PANTHER" id="PTHR42852:SF13">
    <property type="entry name" value="PROTEIN DIPZ"/>
    <property type="match status" value="1"/>
</dbReference>
<dbReference type="AlphaFoldDB" id="M5S4L8"/>
<dbReference type="GO" id="GO:0016491">
    <property type="term" value="F:oxidoreductase activity"/>
    <property type="evidence" value="ECO:0007669"/>
    <property type="project" value="InterPro"/>
</dbReference>
<feature type="domain" description="Thioredoxin" evidence="3">
    <location>
        <begin position="42"/>
        <end position="194"/>
    </location>
</feature>
<reference evidence="4 5" key="1">
    <citation type="journal article" date="2013" name="Mar. Genomics">
        <title>Expression of sulfatases in Rhodopirellula baltica and the diversity of sulfatases in the genus Rhodopirellula.</title>
        <authorList>
            <person name="Wegner C.E."/>
            <person name="Richter-Heitmann T."/>
            <person name="Klindworth A."/>
            <person name="Klockow C."/>
            <person name="Richter M."/>
            <person name="Achstetter T."/>
            <person name="Glockner F.O."/>
            <person name="Harder J."/>
        </authorList>
    </citation>
    <scope>NUCLEOTIDE SEQUENCE [LARGE SCALE GENOMIC DNA]</scope>
    <source>
        <strain evidence="4 5">SH398</strain>
    </source>
</reference>
<comment type="caution">
    <text evidence="4">The sequence shown here is derived from an EMBL/GenBank/DDBJ whole genome shotgun (WGS) entry which is preliminary data.</text>
</comment>
<feature type="compositionally biased region" description="Polar residues" evidence="1">
    <location>
        <begin position="250"/>
        <end position="268"/>
    </location>
</feature>
<proteinExistence type="predicted"/>
<evidence type="ECO:0000259" key="3">
    <source>
        <dbReference type="PROSITE" id="PS51352"/>
    </source>
</evidence>
<evidence type="ECO:0000256" key="1">
    <source>
        <dbReference type="SAM" id="MobiDB-lite"/>
    </source>
</evidence>
<gene>
    <name evidence="4" type="ORF">RESH_03044</name>
</gene>
<dbReference type="SUPFAM" id="SSF52833">
    <property type="entry name" value="Thioredoxin-like"/>
    <property type="match status" value="1"/>
</dbReference>
<dbReference type="Gene3D" id="3.40.30.10">
    <property type="entry name" value="Glutaredoxin"/>
    <property type="match status" value="1"/>
</dbReference>
<protein>
    <submittedName>
        <fullName evidence="4">ResA protein</fullName>
    </submittedName>
</protein>
<dbReference type="InterPro" id="IPR036249">
    <property type="entry name" value="Thioredoxin-like_sf"/>
</dbReference>
<keyword evidence="2" id="KW-0732">Signal</keyword>
<dbReference type="Pfam" id="PF08534">
    <property type="entry name" value="Redoxin"/>
    <property type="match status" value="1"/>
</dbReference>